<dbReference type="InterPro" id="IPR050799">
    <property type="entry name" value="ZIP_Transporter"/>
</dbReference>
<evidence type="ECO:0000256" key="3">
    <source>
        <dbReference type="ARBA" id="ARBA00022692"/>
    </source>
</evidence>
<dbReference type="RefSeq" id="XP_005107550.1">
    <property type="nucleotide sequence ID" value="XM_005107493.3"/>
</dbReference>
<organism evidence="8 9">
    <name type="scientific">Aplysia californica</name>
    <name type="common">California sea hare</name>
    <dbReference type="NCBI Taxonomy" id="6500"/>
    <lineage>
        <taxon>Eukaryota</taxon>
        <taxon>Metazoa</taxon>
        <taxon>Spiralia</taxon>
        <taxon>Lophotrochozoa</taxon>
        <taxon>Mollusca</taxon>
        <taxon>Gastropoda</taxon>
        <taxon>Heterobranchia</taxon>
        <taxon>Euthyneura</taxon>
        <taxon>Tectipleura</taxon>
        <taxon>Aplysiida</taxon>
        <taxon>Aplysioidea</taxon>
        <taxon>Aplysiidae</taxon>
        <taxon>Aplysia</taxon>
    </lineage>
</organism>
<evidence type="ECO:0000256" key="1">
    <source>
        <dbReference type="ARBA" id="ARBA00004141"/>
    </source>
</evidence>
<feature type="transmembrane region" description="Helical" evidence="7">
    <location>
        <begin position="783"/>
        <end position="801"/>
    </location>
</feature>
<accession>A0ABM0K2Y8</accession>
<evidence type="ECO:0000313" key="8">
    <source>
        <dbReference type="Proteomes" id="UP000694888"/>
    </source>
</evidence>
<feature type="transmembrane region" description="Helical" evidence="7">
    <location>
        <begin position="417"/>
        <end position="439"/>
    </location>
</feature>
<feature type="compositionally biased region" description="Basic and acidic residues" evidence="6">
    <location>
        <begin position="242"/>
        <end position="253"/>
    </location>
</feature>
<evidence type="ECO:0000313" key="9">
    <source>
        <dbReference type="RefSeq" id="XP_005107550.1"/>
    </source>
</evidence>
<evidence type="ECO:0000256" key="2">
    <source>
        <dbReference type="ARBA" id="ARBA00006939"/>
    </source>
</evidence>
<evidence type="ECO:0000256" key="7">
    <source>
        <dbReference type="SAM" id="Phobius"/>
    </source>
</evidence>
<feature type="region of interest" description="Disordered" evidence="6">
    <location>
        <begin position="114"/>
        <end position="140"/>
    </location>
</feature>
<keyword evidence="5 7" id="KW-0472">Membrane</keyword>
<proteinExistence type="inferred from homology"/>
<reference evidence="9" key="1">
    <citation type="submission" date="2025-08" db="UniProtKB">
        <authorList>
            <consortium name="RefSeq"/>
        </authorList>
    </citation>
    <scope>IDENTIFICATION</scope>
</reference>
<keyword evidence="8" id="KW-1185">Reference proteome</keyword>
<protein>
    <submittedName>
        <fullName evidence="9">Zinc transporter ZIP10-like</fullName>
    </submittedName>
</protein>
<feature type="compositionally biased region" description="Basic and acidic residues" evidence="6">
    <location>
        <begin position="343"/>
        <end position="398"/>
    </location>
</feature>
<dbReference type="Pfam" id="PF02535">
    <property type="entry name" value="Zip"/>
    <property type="match status" value="1"/>
</dbReference>
<dbReference type="PANTHER" id="PTHR12191:SF37">
    <property type="entry name" value="ZINC TRANSPORTER FOI"/>
    <property type="match status" value="1"/>
</dbReference>
<comment type="similarity">
    <text evidence="2">Belongs to the ZIP transporter (TC 2.A.5) family.</text>
</comment>
<evidence type="ECO:0000256" key="6">
    <source>
        <dbReference type="SAM" id="MobiDB-lite"/>
    </source>
</evidence>
<dbReference type="GeneID" id="101855820"/>
<gene>
    <name evidence="9" type="primary">LOC101855820</name>
</gene>
<dbReference type="InterPro" id="IPR003689">
    <property type="entry name" value="ZIP"/>
</dbReference>
<evidence type="ECO:0000256" key="5">
    <source>
        <dbReference type="ARBA" id="ARBA00023136"/>
    </source>
</evidence>
<keyword evidence="3 7" id="KW-0812">Transmembrane</keyword>
<feature type="region of interest" description="Disordered" evidence="6">
    <location>
        <begin position="479"/>
        <end position="516"/>
    </location>
</feature>
<name>A0ABM0K2Y8_APLCA</name>
<feature type="compositionally biased region" description="Polar residues" evidence="6">
    <location>
        <begin position="120"/>
        <end position="140"/>
    </location>
</feature>
<feature type="transmembrane region" description="Helical" evidence="7">
    <location>
        <begin position="757"/>
        <end position="777"/>
    </location>
</feature>
<evidence type="ECO:0000256" key="4">
    <source>
        <dbReference type="ARBA" id="ARBA00022989"/>
    </source>
</evidence>
<keyword evidence="4 7" id="KW-1133">Transmembrane helix</keyword>
<dbReference type="Proteomes" id="UP000694888">
    <property type="component" value="Unplaced"/>
</dbReference>
<feature type="transmembrane region" description="Helical" evidence="7">
    <location>
        <begin position="525"/>
        <end position="545"/>
    </location>
</feature>
<feature type="transmembrane region" description="Helical" evidence="7">
    <location>
        <begin position="822"/>
        <end position="842"/>
    </location>
</feature>
<comment type="subcellular location">
    <subcellularLocation>
        <location evidence="1">Membrane</location>
        <topology evidence="1">Multi-pass membrane protein</topology>
    </subcellularLocation>
</comment>
<feature type="transmembrane region" description="Helical" evidence="7">
    <location>
        <begin position="451"/>
        <end position="471"/>
    </location>
</feature>
<feature type="region of interest" description="Disordered" evidence="6">
    <location>
        <begin position="238"/>
        <end position="273"/>
    </location>
</feature>
<sequence>MDTSTSRSRRAGTIEPFLTRFHLSSEDDKDKGGPKKRVETAGHFLMCPNLFCAIKAVTMIMHKDNRKVRLHAHAQKSRPSQCVPCSKHLCIICCLVLACLSLSSGQEVQEEEWSGKLAPSNVSTQSLNGGSSKGPSWDQQVAANDDDATFTPDTSHSGKFMAGDLPLSNESRVFILRIFSRYNGGADMQTESFIAFLKNIGLEALVKNESLSGDTKGSFNISKSELFHPKTIFHVESNSSHHRNESSISKEEETASTMPSELQNRVKKSVPGPGGLKDTFGECLTVEGISRIFRLDKDRKLTVPDFMRICPALLDQLDGGYCSPKSSSTQKYNSEKHKRHEHHQGTEDTVDHHHDHGHDGHDHSHDGHEHDHHHDHGHDGHNHSHDGHDHNHDHDNEHSPSNGTESSWNYKPKAAHAWGYTMLSVTVISLCSLAGALVIPSRRRVFYNHTLQFMVALAVGSMLSDAMLHLIPHAMMDHGHGGDDHKGHGHGGDDHEGHGHGEDSPDGHGHHDSHSKHQEAMYKGLVGLLGIYGFFFLERLFTLFTSSQRDRKSKKSQRKACLERKVCDASVSIPMVARGPNGKLNEPSCEDTVMVVHPNKALKGFADASHESYLHMCDESHLASPVDEVGVSPETTDVLAAEHAIRKNGKVLEKVDEEILGISFKLESHDMETGHEHNHGHSHSHMVNGPLPAIALMVIMGDMVHNFCDGLAIGAAFSASLAGGVSTSVAVLCHELPHEIGDFAVLIRSGLSVKRAAFLNMVSGIPCYLGAVVALLAGEYGYLSQWIFSWVGGMFIYITLADLIPEMSSVYTKCGEPWYLHLLLQACGIALGTTILLILGAAEEEMLQAFQH</sequence>
<feature type="region of interest" description="Disordered" evidence="6">
    <location>
        <begin position="319"/>
        <end position="408"/>
    </location>
</feature>
<dbReference type="PANTHER" id="PTHR12191">
    <property type="entry name" value="SOLUTE CARRIER FAMILY 39"/>
    <property type="match status" value="1"/>
</dbReference>